<keyword evidence="3" id="KW-0479">Metal-binding</keyword>
<dbReference type="PANTHER" id="PTHR12461:SF106">
    <property type="entry name" value="BIFUNCTIONAL PEPTIDASE AND ARGINYL-HYDROXYLASE JMJD5"/>
    <property type="match status" value="1"/>
</dbReference>
<dbReference type="FunFam" id="2.60.120.650:FF:000061">
    <property type="entry name" value="Glucosamine 6-phosphate N-acetyltransferase"/>
    <property type="match status" value="1"/>
</dbReference>
<evidence type="ECO:0000313" key="9">
    <source>
        <dbReference type="Proteomes" id="UP000014500"/>
    </source>
</evidence>
<protein>
    <recommendedName>
        <fullName evidence="7">JmjC domain-containing protein</fullName>
    </recommendedName>
</protein>
<comment type="cofactor">
    <cofactor evidence="1">
        <name>Fe(2+)</name>
        <dbReference type="ChEBI" id="CHEBI:29033"/>
    </cofactor>
</comment>
<dbReference type="GO" id="GO:0051864">
    <property type="term" value="F:histone H3K36 demethylase activity"/>
    <property type="evidence" value="ECO:0007669"/>
    <property type="project" value="TreeGrafter"/>
</dbReference>
<keyword evidence="5" id="KW-0408">Iron</keyword>
<evidence type="ECO:0000256" key="6">
    <source>
        <dbReference type="ARBA" id="ARBA00023242"/>
    </source>
</evidence>
<reference evidence="8" key="2">
    <citation type="submission" date="2015-02" db="UniProtKB">
        <authorList>
            <consortium name="EnsemblMetazoa"/>
        </authorList>
    </citation>
    <scope>IDENTIFICATION</scope>
</reference>
<dbReference type="HOGENOM" id="CLU_016785_0_3_1"/>
<evidence type="ECO:0000256" key="4">
    <source>
        <dbReference type="ARBA" id="ARBA00023002"/>
    </source>
</evidence>
<accession>T1J4Q5</accession>
<dbReference type="EMBL" id="JH431846">
    <property type="status" value="NOT_ANNOTATED_CDS"/>
    <property type="molecule type" value="Genomic_DNA"/>
</dbReference>
<reference evidence="9" key="1">
    <citation type="submission" date="2011-05" db="EMBL/GenBank/DDBJ databases">
        <authorList>
            <person name="Richards S.R."/>
            <person name="Qu J."/>
            <person name="Jiang H."/>
            <person name="Jhangiani S.N."/>
            <person name="Agravi P."/>
            <person name="Goodspeed R."/>
            <person name="Gross S."/>
            <person name="Mandapat C."/>
            <person name="Jackson L."/>
            <person name="Mathew T."/>
            <person name="Pu L."/>
            <person name="Thornton R."/>
            <person name="Saada N."/>
            <person name="Wilczek-Boney K.B."/>
            <person name="Lee S."/>
            <person name="Kovar C."/>
            <person name="Wu Y."/>
            <person name="Scherer S.E."/>
            <person name="Worley K.C."/>
            <person name="Muzny D.M."/>
            <person name="Gibbs R."/>
        </authorList>
    </citation>
    <scope>NUCLEOTIDE SEQUENCE</scope>
    <source>
        <strain evidence="9">Brora</strain>
    </source>
</reference>
<dbReference type="GO" id="GO:0005634">
    <property type="term" value="C:nucleus"/>
    <property type="evidence" value="ECO:0007669"/>
    <property type="project" value="UniProtKB-SubCell"/>
</dbReference>
<keyword evidence="9" id="KW-1185">Reference proteome</keyword>
<evidence type="ECO:0000259" key="7">
    <source>
        <dbReference type="PROSITE" id="PS51184"/>
    </source>
</evidence>
<evidence type="ECO:0000256" key="3">
    <source>
        <dbReference type="ARBA" id="ARBA00022723"/>
    </source>
</evidence>
<dbReference type="Proteomes" id="UP000014500">
    <property type="component" value="Unassembled WGS sequence"/>
</dbReference>
<evidence type="ECO:0000256" key="5">
    <source>
        <dbReference type="ARBA" id="ARBA00023004"/>
    </source>
</evidence>
<comment type="subcellular location">
    <subcellularLocation>
        <location evidence="2">Nucleus</location>
    </subcellularLocation>
</comment>
<dbReference type="PROSITE" id="PS51184">
    <property type="entry name" value="JMJC"/>
    <property type="match status" value="1"/>
</dbReference>
<proteinExistence type="predicted"/>
<evidence type="ECO:0000313" key="8">
    <source>
        <dbReference type="EnsemblMetazoa" id="SMAR008599-PA"/>
    </source>
</evidence>
<dbReference type="InterPro" id="IPR041667">
    <property type="entry name" value="Cupin_8"/>
</dbReference>
<dbReference type="AlphaFoldDB" id="T1J4Q5"/>
<keyword evidence="4" id="KW-0560">Oxidoreductase</keyword>
<dbReference type="Pfam" id="PF13621">
    <property type="entry name" value="Cupin_8"/>
    <property type="match status" value="1"/>
</dbReference>
<dbReference type="InterPro" id="IPR003347">
    <property type="entry name" value="JmjC_dom"/>
</dbReference>
<dbReference type="SUPFAM" id="SSF51197">
    <property type="entry name" value="Clavaminate synthase-like"/>
    <property type="match status" value="1"/>
</dbReference>
<sequence length="410" mass="47627">MLLVILGIMARVDVTKMTTIENHILLLPFTEYLEDKYISQYFHSDSISPSVYSVLQCCLKNFKDKKYEECKNDSEILIDIAWEKLNTGHWKDVHMKWRNLYAYASLFKECLYTCDMGLLLGAPIFDNILGKIANALNKNCKSPEPPKESQVIHDREYRLQKAKRLKSCNIPMLKENQLPRVNCPTLFEFEEKYFRLKLPLIIENAMDFWPAMSTRPWNINYLRSVAGNRTVPVELGSKYTDGNWSQSLMTVNEFIDKHIVCDDGGVAYLAQHSLFDQIPELGNDICLPIYCALGEKNDVDINAWFGPSGTISPLHFDPKHNFLCQIVGEKYIRLYSPGETEKVYPHKDSMLFNTSQVDVEHPNLNEFPDFQTAKHFDCILNAGEMLYLPPKWWHYVRSLSLSFSVSFWWE</sequence>
<evidence type="ECO:0000256" key="1">
    <source>
        <dbReference type="ARBA" id="ARBA00001954"/>
    </source>
</evidence>
<feature type="domain" description="JmjC" evidence="7">
    <location>
        <begin position="276"/>
        <end position="410"/>
    </location>
</feature>
<name>T1J4Q5_STRMM</name>
<dbReference type="EnsemblMetazoa" id="SMAR008599-RA">
    <property type="protein sequence ID" value="SMAR008599-PA"/>
    <property type="gene ID" value="SMAR008599"/>
</dbReference>
<evidence type="ECO:0000256" key="2">
    <source>
        <dbReference type="ARBA" id="ARBA00004123"/>
    </source>
</evidence>
<dbReference type="PANTHER" id="PTHR12461">
    <property type="entry name" value="HYPOXIA-INDUCIBLE FACTOR 1 ALPHA INHIBITOR-RELATED"/>
    <property type="match status" value="1"/>
</dbReference>
<organism evidence="8 9">
    <name type="scientific">Strigamia maritima</name>
    <name type="common">European centipede</name>
    <name type="synonym">Geophilus maritimus</name>
    <dbReference type="NCBI Taxonomy" id="126957"/>
    <lineage>
        <taxon>Eukaryota</taxon>
        <taxon>Metazoa</taxon>
        <taxon>Ecdysozoa</taxon>
        <taxon>Arthropoda</taxon>
        <taxon>Myriapoda</taxon>
        <taxon>Chilopoda</taxon>
        <taxon>Pleurostigmophora</taxon>
        <taxon>Geophilomorpha</taxon>
        <taxon>Linotaeniidae</taxon>
        <taxon>Strigamia</taxon>
    </lineage>
</organism>
<dbReference type="Gene3D" id="2.60.120.650">
    <property type="entry name" value="Cupin"/>
    <property type="match status" value="1"/>
</dbReference>
<dbReference type="STRING" id="126957.T1J4Q5"/>
<keyword evidence="6" id="KW-0539">Nucleus</keyword>
<dbReference type="eggNOG" id="KOG2132">
    <property type="taxonomic scope" value="Eukaryota"/>
</dbReference>
<dbReference type="OMA" id="KASYQEC"/>
<dbReference type="GO" id="GO:0046872">
    <property type="term" value="F:metal ion binding"/>
    <property type="evidence" value="ECO:0007669"/>
    <property type="project" value="UniProtKB-KW"/>
</dbReference>
<dbReference type="PhylomeDB" id="T1J4Q5"/>
<dbReference type="SMART" id="SM00558">
    <property type="entry name" value="JmjC"/>
    <property type="match status" value="1"/>
</dbReference>